<gene>
    <name evidence="3" type="ORF">KGD83_16660</name>
</gene>
<accession>A0ABX8BXS3</accession>
<dbReference type="InterPro" id="IPR052016">
    <property type="entry name" value="Bact_Sigma-Reg"/>
</dbReference>
<feature type="domain" description="PAS" evidence="2">
    <location>
        <begin position="17"/>
        <end position="62"/>
    </location>
</feature>
<dbReference type="Gene3D" id="3.30.450.40">
    <property type="match status" value="1"/>
</dbReference>
<dbReference type="InterPro" id="IPR003018">
    <property type="entry name" value="GAF"/>
</dbReference>
<sequence>MSDGPGTYSDSAGPSDRRRFLTEALDRVNAGVYAVDEEERLVAVNATALRLLARSADEVLGRDVRSLHRDARGRKTVEEADDAFRGRPSGPFSRAGESWFERGDGTLLPVSWSALPCEPDGSRIAELVFFQAVEQDGESPGRTSFPRRTLSETERLALLADTTAHLINNVDVEKSLLRVVELMLPRLADWAVIDLITEGDEVFRSLVVQADRGGTTVREDLQGPMPPVPETSGMPLSKALRGAASTLVDREVYAGPPDTGIAVEQRRLFEATGINTAAIAPVRGPREVLGAVTLGRTGSRHPFARDDLALLEDIARRIGLALENARHHQRQRQVAETMQRYLLPQLPRLSGVEMTARYLPAPDVSHVGGDWYDAFPLPSGDTALVIGDVVGHDLDAAAGMAQLRNMLRAYTWAREQSPRRTLERMDQALEHISDVHMATLVLAHLTVDEAGRWELLWSSAGHPPPLLVHHDGITHYLEEGSGVLLGTGMARPRADARIALPPGSTLVFYTDGLIEARGQSLDTGLGRMRQHAASLAHRSLNSFADQLLERARPNGNDDDAALLAIRVPADPPGG</sequence>
<dbReference type="SMART" id="SM00091">
    <property type="entry name" value="PAS"/>
    <property type="match status" value="1"/>
</dbReference>
<protein>
    <submittedName>
        <fullName evidence="3">SpoIIE family protein phosphatase</fullName>
    </submittedName>
</protein>
<dbReference type="PANTHER" id="PTHR43156:SF2">
    <property type="entry name" value="STAGE II SPORULATION PROTEIN E"/>
    <property type="match status" value="1"/>
</dbReference>
<dbReference type="Gene3D" id="3.30.450.20">
    <property type="entry name" value="PAS domain"/>
    <property type="match status" value="1"/>
</dbReference>
<dbReference type="InterPro" id="IPR035965">
    <property type="entry name" value="PAS-like_dom_sf"/>
</dbReference>
<dbReference type="CDD" id="cd00130">
    <property type="entry name" value="PAS"/>
    <property type="match status" value="1"/>
</dbReference>
<dbReference type="InterPro" id="IPR036457">
    <property type="entry name" value="PPM-type-like_dom_sf"/>
</dbReference>
<dbReference type="InterPro" id="IPR029016">
    <property type="entry name" value="GAF-like_dom_sf"/>
</dbReference>
<dbReference type="Pfam" id="PF13426">
    <property type="entry name" value="PAS_9"/>
    <property type="match status" value="1"/>
</dbReference>
<dbReference type="SUPFAM" id="SSF55785">
    <property type="entry name" value="PYP-like sensor domain (PAS domain)"/>
    <property type="match status" value="1"/>
</dbReference>
<evidence type="ECO:0000256" key="1">
    <source>
        <dbReference type="ARBA" id="ARBA00022801"/>
    </source>
</evidence>
<organism evidence="3 4">
    <name type="scientific">Nocardiopsis akebiae</name>
    <dbReference type="NCBI Taxonomy" id="2831968"/>
    <lineage>
        <taxon>Bacteria</taxon>
        <taxon>Bacillati</taxon>
        <taxon>Actinomycetota</taxon>
        <taxon>Actinomycetes</taxon>
        <taxon>Streptosporangiales</taxon>
        <taxon>Nocardiopsidaceae</taxon>
        <taxon>Nocardiopsis</taxon>
    </lineage>
</organism>
<evidence type="ECO:0000313" key="3">
    <source>
        <dbReference type="EMBL" id="QUX26987.1"/>
    </source>
</evidence>
<dbReference type="Pfam" id="PF07228">
    <property type="entry name" value="SpoIIE"/>
    <property type="match status" value="1"/>
</dbReference>
<dbReference type="SMART" id="SM00065">
    <property type="entry name" value="GAF"/>
    <property type="match status" value="1"/>
</dbReference>
<proteinExistence type="predicted"/>
<evidence type="ECO:0000259" key="2">
    <source>
        <dbReference type="PROSITE" id="PS50112"/>
    </source>
</evidence>
<dbReference type="PROSITE" id="PS50112">
    <property type="entry name" value="PAS"/>
    <property type="match status" value="1"/>
</dbReference>
<dbReference type="InterPro" id="IPR001932">
    <property type="entry name" value="PPM-type_phosphatase-like_dom"/>
</dbReference>
<keyword evidence="4" id="KW-1185">Reference proteome</keyword>
<evidence type="ECO:0000313" key="4">
    <source>
        <dbReference type="Proteomes" id="UP000678016"/>
    </source>
</evidence>
<name>A0ABX8BXS3_9ACTN</name>
<dbReference type="NCBIfam" id="TIGR00229">
    <property type="entry name" value="sensory_box"/>
    <property type="match status" value="1"/>
</dbReference>
<dbReference type="PANTHER" id="PTHR43156">
    <property type="entry name" value="STAGE II SPORULATION PROTEIN E-RELATED"/>
    <property type="match status" value="1"/>
</dbReference>
<dbReference type="Pfam" id="PF01590">
    <property type="entry name" value="GAF"/>
    <property type="match status" value="1"/>
</dbReference>
<dbReference type="RefSeq" id="WP_212640075.1">
    <property type="nucleotide sequence ID" value="NZ_CP074132.1"/>
</dbReference>
<reference evidence="4" key="1">
    <citation type="submission" date="2021-05" db="EMBL/GenBank/DDBJ databases">
        <title>Direct Submission.</title>
        <authorList>
            <person name="Li K."/>
            <person name="Gao J."/>
        </authorList>
    </citation>
    <scope>NUCLEOTIDE SEQUENCE [LARGE SCALE GENOMIC DNA]</scope>
    <source>
        <strain evidence="4">HDS12</strain>
    </source>
</reference>
<dbReference type="Proteomes" id="UP000678016">
    <property type="component" value="Chromosome"/>
</dbReference>
<dbReference type="SMART" id="SM00331">
    <property type="entry name" value="PP2C_SIG"/>
    <property type="match status" value="1"/>
</dbReference>
<dbReference type="SUPFAM" id="SSF81606">
    <property type="entry name" value="PP2C-like"/>
    <property type="match status" value="1"/>
</dbReference>
<keyword evidence="1" id="KW-0378">Hydrolase</keyword>
<dbReference type="SUPFAM" id="SSF55781">
    <property type="entry name" value="GAF domain-like"/>
    <property type="match status" value="1"/>
</dbReference>
<dbReference type="InterPro" id="IPR000014">
    <property type="entry name" value="PAS"/>
</dbReference>
<dbReference type="Gene3D" id="3.60.40.10">
    <property type="entry name" value="PPM-type phosphatase domain"/>
    <property type="match status" value="1"/>
</dbReference>
<dbReference type="EMBL" id="CP074132">
    <property type="protein sequence ID" value="QUX26987.1"/>
    <property type="molecule type" value="Genomic_DNA"/>
</dbReference>